<protein>
    <submittedName>
        <fullName evidence="1">Contractile injection system protein, VgrG/Pvc8 family</fullName>
    </submittedName>
</protein>
<dbReference type="SUPFAM" id="SSF69279">
    <property type="entry name" value="Phage tail proteins"/>
    <property type="match status" value="1"/>
</dbReference>
<name>A0A9X3IF44_9GAMM</name>
<comment type="caution">
    <text evidence="1">The sequence shown here is derived from an EMBL/GenBank/DDBJ whole genome shotgun (WGS) entry which is preliminary data.</text>
</comment>
<gene>
    <name evidence="1" type="ORF">OSH00_00550</name>
</gene>
<sequence length="330" mass="36254">MGLKPSFSVVANGNDISNVIYQLFESITVTDKTGIESDSCEISLIDDPTNPIDMPVKGAELKVSMGYDGELQNMGLFIVDEVELSGPPDKMIIRCRAAVQTESKAGKTSLQTQKSRVWDKDITVEGVVLKIATEHNLEYLVSDSLKSVKLPQITQSDESDLSFLMRLSKRYDAVCKPAGGKLLFVKRGEIDLGTVELTRYQVSNWSMVSSSRDSAGTVITYWHEKNKAKKNEVKLGEGEPVRRLRHTYLDEKSARAAAQSALDSSKRNEDKVSIELPGDPLLSAEAKLSLSSFRSGIDGDWLIDSVTHSIDKTTGFVSSLEAVKSLDVEN</sequence>
<keyword evidence="2" id="KW-1185">Reference proteome</keyword>
<dbReference type="AlphaFoldDB" id="A0A9X3IF44"/>
<dbReference type="EMBL" id="JAPKMY010000001">
    <property type="protein sequence ID" value="MCX5466237.1"/>
    <property type="molecule type" value="Genomic_DNA"/>
</dbReference>
<dbReference type="RefSeq" id="WP_266128795.1">
    <property type="nucleotide sequence ID" value="NZ_JAPKMY010000001.1"/>
</dbReference>
<organism evidence="1 2">
    <name type="scientific">Acinetobacter nematophilus</name>
    <dbReference type="NCBI Taxonomy" id="2994642"/>
    <lineage>
        <taxon>Bacteria</taxon>
        <taxon>Pseudomonadati</taxon>
        <taxon>Pseudomonadota</taxon>
        <taxon>Gammaproteobacteria</taxon>
        <taxon>Moraxellales</taxon>
        <taxon>Moraxellaceae</taxon>
        <taxon>Acinetobacter</taxon>
    </lineage>
</organism>
<dbReference type="Pfam" id="PF05954">
    <property type="entry name" value="Phage_GPD"/>
    <property type="match status" value="1"/>
</dbReference>
<evidence type="ECO:0000313" key="2">
    <source>
        <dbReference type="Proteomes" id="UP001146019"/>
    </source>
</evidence>
<proteinExistence type="predicted"/>
<evidence type="ECO:0000313" key="1">
    <source>
        <dbReference type="EMBL" id="MCX5466237.1"/>
    </source>
</evidence>
<reference evidence="1" key="1">
    <citation type="submission" date="2022-11" db="EMBL/GenBank/DDBJ databases">
        <title>Biodiversity and phylogenetic relationships of bacteria.</title>
        <authorList>
            <person name="Machado R.A.R."/>
            <person name="Bhat A."/>
            <person name="Loulou A."/>
            <person name="Kallel S."/>
        </authorList>
    </citation>
    <scope>NUCLEOTIDE SEQUENCE</scope>
    <source>
        <strain evidence="1">A-IN1</strain>
    </source>
</reference>
<dbReference type="Proteomes" id="UP001146019">
    <property type="component" value="Unassembled WGS sequence"/>
</dbReference>
<accession>A0A9X3IF44</accession>